<dbReference type="RefSeq" id="WP_012519715.1">
    <property type="nucleotide sequence ID" value="NZ_CAKMLI010000032.1"/>
</dbReference>
<dbReference type="Proteomes" id="UP000061468">
    <property type="component" value="Chromosome"/>
</dbReference>
<organism evidence="1 2">
    <name type="scientific">Alteromonas mediterranea</name>
    <dbReference type="NCBI Taxonomy" id="314275"/>
    <lineage>
        <taxon>Bacteria</taxon>
        <taxon>Pseudomonadati</taxon>
        <taxon>Pseudomonadota</taxon>
        <taxon>Gammaproteobacteria</taxon>
        <taxon>Alteromonadales</taxon>
        <taxon>Alteromonadaceae</taxon>
        <taxon>Alteromonas/Salinimonas group</taxon>
        <taxon>Alteromonas</taxon>
    </lineage>
</organism>
<proteinExistence type="predicted"/>
<evidence type="ECO:0000313" key="2">
    <source>
        <dbReference type="Proteomes" id="UP000061468"/>
    </source>
</evidence>
<gene>
    <name evidence="1" type="ORF">AV942_16450</name>
</gene>
<reference evidence="1 2" key="1">
    <citation type="submission" date="2015-12" db="EMBL/GenBank/DDBJ databases">
        <title>Intraspecies pangenome expansion in the marine bacterium Alteromonas.</title>
        <authorList>
            <person name="Lopez-Perez M."/>
            <person name="Rodriguez-Valera F."/>
        </authorList>
    </citation>
    <scope>NUCLEOTIDE SEQUENCE [LARGE SCALE GENOMIC DNA]</scope>
    <source>
        <strain evidence="1 2">UM8</strain>
    </source>
</reference>
<evidence type="ECO:0000313" key="1">
    <source>
        <dbReference type="EMBL" id="AMJ79768.1"/>
    </source>
</evidence>
<accession>A0AAC8XLK2</accession>
<protein>
    <submittedName>
        <fullName evidence="1">Uncharacterized protein</fullName>
    </submittedName>
</protein>
<name>A0AAC8XLK2_9ALTE</name>
<dbReference type="AlphaFoldDB" id="A0AAC8XLK2"/>
<sequence length="78" mass="8927">MNTFTYIDKRLIDLGQEQKAKLVHALNDKEKALVNAFYTGAKNELASLRDELMRDVSPVDDELPKNHIVNHAEMRESS</sequence>
<dbReference type="EMBL" id="CP013928">
    <property type="protein sequence ID" value="AMJ79768.1"/>
    <property type="molecule type" value="Genomic_DNA"/>
</dbReference>